<keyword evidence="6" id="KW-1185">Reference proteome</keyword>
<organism evidence="5 6">
    <name type="scientific">Halobacteriovorax vibrionivorans</name>
    <dbReference type="NCBI Taxonomy" id="2152716"/>
    <lineage>
        <taxon>Bacteria</taxon>
        <taxon>Pseudomonadati</taxon>
        <taxon>Bdellovibrionota</taxon>
        <taxon>Bacteriovoracia</taxon>
        <taxon>Bacteriovoracales</taxon>
        <taxon>Halobacteriovoraceae</taxon>
        <taxon>Halobacteriovorax</taxon>
    </lineage>
</organism>
<comment type="caution">
    <text evidence="5">The sequence shown here is derived from an EMBL/GenBank/DDBJ whole genome shotgun (WGS) entry which is preliminary data.</text>
</comment>
<gene>
    <name evidence="5" type="ORF">DAY19_10445</name>
</gene>
<proteinExistence type="predicted"/>
<dbReference type="Proteomes" id="UP000443582">
    <property type="component" value="Unassembled WGS sequence"/>
</dbReference>
<dbReference type="Pfam" id="PF02666">
    <property type="entry name" value="PS_Dcarbxylase"/>
    <property type="match status" value="1"/>
</dbReference>
<keyword evidence="4" id="KW-0670">Pyruvate</keyword>
<dbReference type="RefSeq" id="WP_115362126.1">
    <property type="nucleotide sequence ID" value="NZ_QDKL01000002.1"/>
</dbReference>
<dbReference type="PANTHER" id="PTHR10067">
    <property type="entry name" value="PHOSPHATIDYLSERINE DECARBOXYLASE"/>
    <property type="match status" value="1"/>
</dbReference>
<dbReference type="PANTHER" id="PTHR10067:SF17">
    <property type="entry name" value="PHOSPHATIDYLSERINE DECARBOXYLASE PROENZYME 2"/>
    <property type="match status" value="1"/>
</dbReference>
<name>A0ABY0IHJ0_9BACT</name>
<sequence length="300" mass="34251">MDIRYYNRYTNKVEVEKVYGDGAVRFLYSNPIGKLLSGAVTSSIVSTFYGELQSMTFTKNKIPKFVKDFEINLDDYLPAEGRSLDDPYGSFNEFFIRRFKDGKREFNAAENEMPAFSEARYFGYESIQNSYKIPVKGKYLNSTELLQNKKWQDVFNDGPLLLARLCPVDYHRFHYPLDGQVIDYYKVDGTYHSVNPIALKMKNDIFSTNIREVTIIETEKFGKLAYVEVGATMVGRIVQTSDLKECKQGQEKGYFLFGGSTVIVLGEKGKWSPSDDIINNTKNGIETYIHLADIVATTGK</sequence>
<evidence type="ECO:0000256" key="3">
    <source>
        <dbReference type="ARBA" id="ARBA00023239"/>
    </source>
</evidence>
<protein>
    <submittedName>
        <fullName evidence="5">Phosphatidylserine decarboxylase</fullName>
    </submittedName>
</protein>
<keyword evidence="3" id="KW-0456">Lyase</keyword>
<evidence type="ECO:0000256" key="2">
    <source>
        <dbReference type="ARBA" id="ARBA00023145"/>
    </source>
</evidence>
<evidence type="ECO:0000313" key="6">
    <source>
        <dbReference type="Proteomes" id="UP000443582"/>
    </source>
</evidence>
<accession>A0ABY0IHJ0</accession>
<reference evidence="6" key="1">
    <citation type="journal article" date="2019" name="Int. J. Syst. Evol. Microbiol.">
        <title>Halobacteriovorax valvorus sp. nov., a novel prokaryotic predator isolated from coastal seawater of China.</title>
        <authorList>
            <person name="Chen M.-X."/>
        </authorList>
    </citation>
    <scope>NUCLEOTIDE SEQUENCE [LARGE SCALE GENOMIC DNA]</scope>
    <source>
        <strain evidence="6">BL9</strain>
    </source>
</reference>
<keyword evidence="1" id="KW-0210">Decarboxylase</keyword>
<evidence type="ECO:0000256" key="4">
    <source>
        <dbReference type="ARBA" id="ARBA00023317"/>
    </source>
</evidence>
<evidence type="ECO:0000256" key="1">
    <source>
        <dbReference type="ARBA" id="ARBA00022793"/>
    </source>
</evidence>
<dbReference type="EMBL" id="QDKL01000002">
    <property type="protein sequence ID" value="RZF22092.1"/>
    <property type="molecule type" value="Genomic_DNA"/>
</dbReference>
<keyword evidence="2" id="KW-0865">Zymogen</keyword>
<dbReference type="InterPro" id="IPR003817">
    <property type="entry name" value="PS_Dcarbxylase"/>
</dbReference>
<evidence type="ECO:0000313" key="5">
    <source>
        <dbReference type="EMBL" id="RZF22092.1"/>
    </source>
</evidence>